<name>I0BKG8_9BACL</name>
<organism evidence="1 2">
    <name type="scientific">Paenibacillus mucilaginosus K02</name>
    <dbReference type="NCBI Taxonomy" id="997761"/>
    <lineage>
        <taxon>Bacteria</taxon>
        <taxon>Bacillati</taxon>
        <taxon>Bacillota</taxon>
        <taxon>Bacilli</taxon>
        <taxon>Bacillales</taxon>
        <taxon>Paenibacillaceae</taxon>
        <taxon>Paenibacillus</taxon>
    </lineage>
</organism>
<evidence type="ECO:0000313" key="1">
    <source>
        <dbReference type="EMBL" id="AFH62865.1"/>
    </source>
</evidence>
<evidence type="ECO:0000313" key="2">
    <source>
        <dbReference type="Proteomes" id="UP000007392"/>
    </source>
</evidence>
<dbReference type="OrthoDB" id="7869153at2"/>
<dbReference type="RefSeq" id="WP_014651289.1">
    <property type="nucleotide sequence ID" value="NC_017672.3"/>
</dbReference>
<dbReference type="Gene3D" id="3.30.470.20">
    <property type="entry name" value="ATP-grasp fold, B domain"/>
    <property type="match status" value="1"/>
</dbReference>
<sequence>MRSNRKAVSSKWVKTQLLLQSPELCHYVPATYRFTRSRLLAMLEQYGMVYVKPDKGSLGIGVMRVEKRGRTFLYRSGVQSYSFTAFEDMFQSLQRRIGSRRYLIQKGISLLKYEGRPFDFRVMIQRNPSGTWESTGMVGRVAHPHKVVTNGSQGGTIYPAADLLRPNAGSKRAAGLLRKMDRLARWTAAQFSRTYPAMNELGLDIAVDRRWAPWILEVNTRPDPCPFTKLENKESIRKIVAYAKAYGRQYNLVCSKAKRAPACCGRK</sequence>
<reference evidence="1 2" key="1">
    <citation type="submission" date="2013-06" db="EMBL/GenBank/DDBJ databases">
        <title>Complete genome sequence of Paenibacillus mucilaginosus K02.</title>
        <authorList>
            <person name="Xiao B."/>
            <person name="Sun L."/>
            <person name="Xiao L."/>
            <person name="Lian B."/>
        </authorList>
    </citation>
    <scope>NUCLEOTIDE SEQUENCE [LARGE SCALE GENOMIC DNA]</scope>
    <source>
        <strain evidence="1 2">K02</strain>
    </source>
</reference>
<dbReference type="PATRIC" id="fig|997761.3.peg.3818"/>
<dbReference type="AlphaFoldDB" id="I0BKG8"/>
<dbReference type="EMBL" id="CP003422">
    <property type="protein sequence ID" value="AFH62865.1"/>
    <property type="molecule type" value="Genomic_DNA"/>
</dbReference>
<proteinExistence type="predicted"/>
<dbReference type="HOGENOM" id="CLU_044334_2_0_9"/>
<dbReference type="Pfam" id="PF14398">
    <property type="entry name" value="ATPgrasp_YheCD"/>
    <property type="match status" value="1"/>
</dbReference>
<dbReference type="SUPFAM" id="SSF56059">
    <property type="entry name" value="Glutathione synthetase ATP-binding domain-like"/>
    <property type="match status" value="1"/>
</dbReference>
<protein>
    <recommendedName>
        <fullName evidence="3">Endospore coat-associated protein yheC</fullName>
    </recommendedName>
</protein>
<dbReference type="Proteomes" id="UP000007392">
    <property type="component" value="Chromosome"/>
</dbReference>
<evidence type="ECO:0008006" key="3">
    <source>
        <dbReference type="Google" id="ProtNLM"/>
    </source>
</evidence>
<accession>I0BKG8</accession>
<dbReference type="KEGG" id="pmw:B2K_19460"/>
<gene>
    <name evidence="1" type="ORF">B2K_19460</name>
</gene>
<dbReference type="InterPro" id="IPR026838">
    <property type="entry name" value="YheC/D"/>
</dbReference>